<gene>
    <name evidence="1" type="ORF">BELL_0018g00340</name>
</gene>
<dbReference type="OrthoDB" id="3495933at2759"/>
<reference evidence="1 2" key="1">
    <citation type="submission" date="2017-12" db="EMBL/GenBank/DDBJ databases">
        <title>Comparative genomics of Botrytis spp.</title>
        <authorList>
            <person name="Valero-Jimenez C.A."/>
            <person name="Tapia P."/>
            <person name="Veloso J."/>
            <person name="Silva-Moreno E."/>
            <person name="Staats M."/>
            <person name="Valdes J.H."/>
            <person name="Van Kan J.A.L."/>
        </authorList>
    </citation>
    <scope>NUCLEOTIDE SEQUENCE [LARGE SCALE GENOMIC DNA]</scope>
    <source>
        <strain evidence="1 2">Be9601</strain>
    </source>
</reference>
<accession>A0A4Z1K1H0</accession>
<sequence length="82" mass="9501">MKFYFMRKQETVQKMPILAKTNPAEDLYCALEGFKTSIGMSTVDQGDDKGHQLVQVFRKWTVPSVRFLAATTYKQLEEIDHN</sequence>
<protein>
    <submittedName>
        <fullName evidence="1">Uncharacterized protein</fullName>
    </submittedName>
</protein>
<dbReference type="AlphaFoldDB" id="A0A4Z1K1H0"/>
<evidence type="ECO:0000313" key="1">
    <source>
        <dbReference type="EMBL" id="TGO79979.1"/>
    </source>
</evidence>
<dbReference type="Proteomes" id="UP000297229">
    <property type="component" value="Unassembled WGS sequence"/>
</dbReference>
<organism evidence="1 2">
    <name type="scientific">Botrytis elliptica</name>
    <dbReference type="NCBI Taxonomy" id="278938"/>
    <lineage>
        <taxon>Eukaryota</taxon>
        <taxon>Fungi</taxon>
        <taxon>Dikarya</taxon>
        <taxon>Ascomycota</taxon>
        <taxon>Pezizomycotina</taxon>
        <taxon>Leotiomycetes</taxon>
        <taxon>Helotiales</taxon>
        <taxon>Sclerotiniaceae</taxon>
        <taxon>Botrytis</taxon>
    </lineage>
</organism>
<keyword evidence="2" id="KW-1185">Reference proteome</keyword>
<dbReference type="EMBL" id="PQXM01000018">
    <property type="protein sequence ID" value="TGO79979.1"/>
    <property type="molecule type" value="Genomic_DNA"/>
</dbReference>
<name>A0A4Z1K1H0_9HELO</name>
<comment type="caution">
    <text evidence="1">The sequence shown here is derived from an EMBL/GenBank/DDBJ whole genome shotgun (WGS) entry which is preliminary data.</text>
</comment>
<proteinExistence type="predicted"/>
<evidence type="ECO:0000313" key="2">
    <source>
        <dbReference type="Proteomes" id="UP000297229"/>
    </source>
</evidence>